<evidence type="ECO:0000256" key="1">
    <source>
        <dbReference type="ARBA" id="ARBA00001913"/>
    </source>
</evidence>
<keyword evidence="4" id="KW-0732">Signal</keyword>
<proteinExistence type="inferred from homology"/>
<comment type="caution">
    <text evidence="9">The sequence shown here is derived from an EMBL/GenBank/DDBJ whole genome shotgun (WGS) entry which is preliminary data.</text>
</comment>
<dbReference type="Pfam" id="PF00884">
    <property type="entry name" value="Sulfatase"/>
    <property type="match status" value="1"/>
</dbReference>
<comment type="similarity">
    <text evidence="2">Belongs to the sulfatase family.</text>
</comment>
<dbReference type="RefSeq" id="WP_379708586.1">
    <property type="nucleotide sequence ID" value="NZ_JBHTBS010000001.1"/>
</dbReference>
<feature type="region of interest" description="Disordered" evidence="7">
    <location>
        <begin position="168"/>
        <end position="193"/>
    </location>
</feature>
<name>A0ABW2L0X9_9BACT</name>
<dbReference type="Proteomes" id="UP001596472">
    <property type="component" value="Unassembled WGS sequence"/>
</dbReference>
<dbReference type="SUPFAM" id="SSF53649">
    <property type="entry name" value="Alkaline phosphatase-like"/>
    <property type="match status" value="1"/>
</dbReference>
<evidence type="ECO:0000313" key="9">
    <source>
        <dbReference type="EMBL" id="MFC7335958.1"/>
    </source>
</evidence>
<evidence type="ECO:0000259" key="8">
    <source>
        <dbReference type="Pfam" id="PF00884"/>
    </source>
</evidence>
<evidence type="ECO:0000313" key="10">
    <source>
        <dbReference type="Proteomes" id="UP001596472"/>
    </source>
</evidence>
<evidence type="ECO:0000256" key="7">
    <source>
        <dbReference type="SAM" id="MobiDB-lite"/>
    </source>
</evidence>
<dbReference type="InterPro" id="IPR000917">
    <property type="entry name" value="Sulfatase_N"/>
</dbReference>
<evidence type="ECO:0000256" key="6">
    <source>
        <dbReference type="ARBA" id="ARBA00022837"/>
    </source>
</evidence>
<dbReference type="EMBL" id="JBHTBS010000001">
    <property type="protein sequence ID" value="MFC7335958.1"/>
    <property type="molecule type" value="Genomic_DNA"/>
</dbReference>
<dbReference type="PANTHER" id="PTHR42693:SF42">
    <property type="entry name" value="ARYLSULFATASE G"/>
    <property type="match status" value="1"/>
</dbReference>
<protein>
    <submittedName>
        <fullName evidence="9">Sulfatase</fullName>
    </submittedName>
</protein>
<keyword evidence="5" id="KW-0378">Hydrolase</keyword>
<comment type="cofactor">
    <cofactor evidence="1">
        <name>Ca(2+)</name>
        <dbReference type="ChEBI" id="CHEBI:29108"/>
    </cofactor>
</comment>
<keyword evidence="6" id="KW-0106">Calcium</keyword>
<evidence type="ECO:0000256" key="4">
    <source>
        <dbReference type="ARBA" id="ARBA00022729"/>
    </source>
</evidence>
<dbReference type="InterPro" id="IPR017850">
    <property type="entry name" value="Alkaline_phosphatase_core_sf"/>
</dbReference>
<dbReference type="PANTHER" id="PTHR42693">
    <property type="entry name" value="ARYLSULFATASE FAMILY MEMBER"/>
    <property type="match status" value="1"/>
</dbReference>
<dbReference type="Gene3D" id="3.40.720.10">
    <property type="entry name" value="Alkaline Phosphatase, subunit A"/>
    <property type="match status" value="2"/>
</dbReference>
<keyword evidence="3" id="KW-0479">Metal-binding</keyword>
<gene>
    <name evidence="9" type="ORF">ACFQY0_02110</name>
</gene>
<sequence length="921" mass="99804">MNLTSPDTFRLIFGAQLFSLALSNLSATEKPNIIFILGDDQAWWDYSFMYRNDVEGPAFDSSVPKNHTIYPAAQTPAIDQLADEGLAFTHGYTVPLCRPSLQAMITGTFPHQNRISGNDMVGKVDDEAADQRILFDQSIARTLVKRYGYRAYQTGKWWGGHHSLGGFTEGDTQDSAAAGTNPPQYTGSRPGYANQGRHGDWGLMIGRVDYINDIQNPAHPINYADTIVPLTDFIDDCVANDDPFFAWYAPFLPHTPHDPPTGLRNKYDALIDEPDESGNYHAKYYANIERLDGGIAAILDHLDAKGIADNTMIIFICDNGWVNLDDRSHHTSTSKRSPREAGARTPIIVHWPRAIKPGGPIEPQIVTQPVSVIDMVPTALAAVDLEPSAEQHGINLMDLDAVNTRDTIYCDVYAHDMASLEDPSASIVARYVVKDGWKLIDYDGSPAELYHLYDTTTGNPVDPFEINDLSGVEPAKLSALSTLIDTWYNEPKEMVWSTSTSQTNATDTLPIPGELGQSFTVSGDGFLTGVNLPFEQSDPAESITVELRQLDGSGAPLGALIAGTTIHPDPVYQAGFRWSLFQFDTPVPVTDGQQLGFLVKSSSQPNTGFYVAYNDSGGYPGGAMYYSGQIGDLTWDSANLDLPFQIFTSIYPNRSNTRIIRDGNGVTVSADLGVKGQPAVIETSTDLSHGSWISAATDDNLDGLVALNETALVNRKFYRFGLSTIGDPFSIDNPPAGLTVTNSEAASFTVSNTDLLQTAFDSYNGSPLDDAPGGTDTTYLQGLTPSGEASLRDGVWFSNENSRGSAMVQNDEFAVFNLDLTASPGGYNIDQIDLYSNWGTGDGRDEIKVTITMSLVGTPTVFDQTVVTNEAYNPPTETQGKMSITGIGASGIAAIRFDWPGAQENNGVGYSEIDVFGSPTP</sequence>
<evidence type="ECO:0000256" key="5">
    <source>
        <dbReference type="ARBA" id="ARBA00022801"/>
    </source>
</evidence>
<keyword evidence="10" id="KW-1185">Reference proteome</keyword>
<dbReference type="InterPro" id="IPR050738">
    <property type="entry name" value="Sulfatase"/>
</dbReference>
<reference evidence="10" key="1">
    <citation type="journal article" date="2019" name="Int. J. Syst. Evol. Microbiol.">
        <title>The Global Catalogue of Microorganisms (GCM) 10K type strain sequencing project: providing services to taxonomists for standard genome sequencing and annotation.</title>
        <authorList>
            <consortium name="The Broad Institute Genomics Platform"/>
            <consortium name="The Broad Institute Genome Sequencing Center for Infectious Disease"/>
            <person name="Wu L."/>
            <person name="Ma J."/>
        </authorList>
    </citation>
    <scope>NUCLEOTIDE SEQUENCE [LARGE SCALE GENOMIC DNA]</scope>
    <source>
        <strain evidence="10">CGMCC 4.1467</strain>
    </source>
</reference>
<evidence type="ECO:0000256" key="2">
    <source>
        <dbReference type="ARBA" id="ARBA00008779"/>
    </source>
</evidence>
<organism evidence="9 10">
    <name type="scientific">Haloferula chungangensis</name>
    <dbReference type="NCBI Taxonomy" id="1048331"/>
    <lineage>
        <taxon>Bacteria</taxon>
        <taxon>Pseudomonadati</taxon>
        <taxon>Verrucomicrobiota</taxon>
        <taxon>Verrucomicrobiia</taxon>
        <taxon>Verrucomicrobiales</taxon>
        <taxon>Verrucomicrobiaceae</taxon>
        <taxon>Haloferula</taxon>
    </lineage>
</organism>
<accession>A0ABW2L0X9</accession>
<feature type="domain" description="Sulfatase N-terminal" evidence="8">
    <location>
        <begin position="31"/>
        <end position="384"/>
    </location>
</feature>
<evidence type="ECO:0000256" key="3">
    <source>
        <dbReference type="ARBA" id="ARBA00022723"/>
    </source>
</evidence>